<dbReference type="Proteomes" id="UP001159363">
    <property type="component" value="Chromosome X"/>
</dbReference>
<name>A0ABQ9HNW3_9NEOP</name>
<comment type="caution">
    <text evidence="2">The sequence shown here is derived from an EMBL/GenBank/DDBJ whole genome shotgun (WGS) entry which is preliminary data.</text>
</comment>
<dbReference type="EMBL" id="JARBHB010000004">
    <property type="protein sequence ID" value="KAJ8885980.1"/>
    <property type="molecule type" value="Genomic_DNA"/>
</dbReference>
<proteinExistence type="predicted"/>
<accession>A0ABQ9HNW3</accession>
<protein>
    <recommendedName>
        <fullName evidence="4">HAT C-terminal dimerisation domain-containing protein</fullName>
    </recommendedName>
</protein>
<feature type="region of interest" description="Disordered" evidence="1">
    <location>
        <begin position="66"/>
        <end position="87"/>
    </location>
</feature>
<evidence type="ECO:0008006" key="4">
    <source>
        <dbReference type="Google" id="ProtNLM"/>
    </source>
</evidence>
<evidence type="ECO:0000313" key="2">
    <source>
        <dbReference type="EMBL" id="KAJ8885980.1"/>
    </source>
</evidence>
<gene>
    <name evidence="2" type="ORF">PR048_012186</name>
</gene>
<evidence type="ECO:0000313" key="3">
    <source>
        <dbReference type="Proteomes" id="UP001159363"/>
    </source>
</evidence>
<sequence>MLGISLNCSPLFSRFMVTSQEMNFRNSSQHCRWKYTMTYQTKLHKKAGRGSTGAYMDSIMRGRGWREGRRGSRRRGASWPKSRSATDDCRNMKNADKLLKYDRLSKDMLAILLVPHINALCELIFSVFRSSINNTNLQNISVLKSTSSQVCHEKCYSEEFLKKAKRATTKFLLRTDMQGTQTDAVEIPVHCYADRTDERDTHTHAVDKVTH</sequence>
<organism evidence="2 3">
    <name type="scientific">Dryococelus australis</name>
    <dbReference type="NCBI Taxonomy" id="614101"/>
    <lineage>
        <taxon>Eukaryota</taxon>
        <taxon>Metazoa</taxon>
        <taxon>Ecdysozoa</taxon>
        <taxon>Arthropoda</taxon>
        <taxon>Hexapoda</taxon>
        <taxon>Insecta</taxon>
        <taxon>Pterygota</taxon>
        <taxon>Neoptera</taxon>
        <taxon>Polyneoptera</taxon>
        <taxon>Phasmatodea</taxon>
        <taxon>Verophasmatodea</taxon>
        <taxon>Anareolatae</taxon>
        <taxon>Phasmatidae</taxon>
        <taxon>Eurycanthinae</taxon>
        <taxon>Dryococelus</taxon>
    </lineage>
</organism>
<reference evidence="2 3" key="1">
    <citation type="submission" date="2023-02" db="EMBL/GenBank/DDBJ databases">
        <title>LHISI_Scaffold_Assembly.</title>
        <authorList>
            <person name="Stuart O.P."/>
            <person name="Cleave R."/>
            <person name="Magrath M.J.L."/>
            <person name="Mikheyev A.S."/>
        </authorList>
    </citation>
    <scope>NUCLEOTIDE SEQUENCE [LARGE SCALE GENOMIC DNA]</scope>
    <source>
        <strain evidence="2">Daus_M_001</strain>
        <tissue evidence="2">Leg muscle</tissue>
    </source>
</reference>
<keyword evidence="3" id="KW-1185">Reference proteome</keyword>
<evidence type="ECO:0000256" key="1">
    <source>
        <dbReference type="SAM" id="MobiDB-lite"/>
    </source>
</evidence>